<gene>
    <name evidence="1" type="ORF">AN1_LOCUS7961</name>
</gene>
<organism evidence="1 2">
    <name type="scientific">Arabidopsis thaliana</name>
    <name type="common">Mouse-ear cress</name>
    <dbReference type="NCBI Taxonomy" id="3702"/>
    <lineage>
        <taxon>Eukaryota</taxon>
        <taxon>Viridiplantae</taxon>
        <taxon>Streptophyta</taxon>
        <taxon>Embryophyta</taxon>
        <taxon>Tracheophyta</taxon>
        <taxon>Spermatophyta</taxon>
        <taxon>Magnoliopsida</taxon>
        <taxon>eudicotyledons</taxon>
        <taxon>Gunneridae</taxon>
        <taxon>Pentapetalae</taxon>
        <taxon>rosids</taxon>
        <taxon>malvids</taxon>
        <taxon>Brassicales</taxon>
        <taxon>Brassicaceae</taxon>
        <taxon>Camelineae</taxon>
        <taxon>Arabidopsis</taxon>
    </lineage>
</organism>
<dbReference type="EMBL" id="CACRSJ010000105">
    <property type="protein sequence ID" value="VYS52500.1"/>
    <property type="molecule type" value="Genomic_DNA"/>
</dbReference>
<evidence type="ECO:0000313" key="2">
    <source>
        <dbReference type="Proteomes" id="UP000426265"/>
    </source>
</evidence>
<protein>
    <submittedName>
        <fullName evidence="1">Uncharacterized protein</fullName>
    </submittedName>
</protein>
<dbReference type="Proteomes" id="UP000426265">
    <property type="component" value="Unassembled WGS sequence"/>
</dbReference>
<proteinExistence type="predicted"/>
<reference evidence="1 2" key="1">
    <citation type="submission" date="2019-11" db="EMBL/GenBank/DDBJ databases">
        <authorList>
            <person name="Jiao W.-B."/>
            <person name="Schneeberger K."/>
        </authorList>
    </citation>
    <scope>NUCLEOTIDE SEQUENCE [LARGE SCALE GENOMIC DNA]</scope>
    <source>
        <strain evidence="2">cv. An-1</strain>
    </source>
</reference>
<sequence length="69" mass="8336">MKEDERVDERVDEIRVFNDNVDMTDPANWERIDQKMRDYLVEKGPPSRPPANYRFQKMILIDVSFLHLI</sequence>
<name>A0A654EUS0_ARATH</name>
<accession>A0A654EUS0</accession>
<evidence type="ECO:0000313" key="1">
    <source>
        <dbReference type="EMBL" id="VYS52500.1"/>
    </source>
</evidence>
<dbReference type="AlphaFoldDB" id="A0A654EUS0"/>